<sequence>MSTTTYGVTGMTCGHCVSSVTDEVSKLAGVKDVTIELVTGGESKLTVASDEPLDVDAVRAAVDEAGYALTGATA</sequence>
<evidence type="ECO:0000313" key="4">
    <source>
        <dbReference type="Proteomes" id="UP000289954"/>
    </source>
</evidence>
<feature type="domain" description="HMA" evidence="2">
    <location>
        <begin position="2"/>
        <end position="70"/>
    </location>
</feature>
<dbReference type="Proteomes" id="UP000289954">
    <property type="component" value="Unassembled WGS sequence"/>
</dbReference>
<dbReference type="AlphaFoldDB" id="A0A402DM09"/>
<dbReference type="CDD" id="cd00371">
    <property type="entry name" value="HMA"/>
    <property type="match status" value="1"/>
</dbReference>
<keyword evidence="4" id="KW-1185">Reference proteome</keyword>
<dbReference type="SUPFAM" id="SSF55008">
    <property type="entry name" value="HMA, heavy metal-associated domain"/>
    <property type="match status" value="1"/>
</dbReference>
<evidence type="ECO:0000259" key="2">
    <source>
        <dbReference type="PROSITE" id="PS50846"/>
    </source>
</evidence>
<reference evidence="3 4" key="1">
    <citation type="submission" date="2019-01" db="EMBL/GenBank/DDBJ databases">
        <title>Draft genome sequence of Cellulomonas takizawaensis strain TKZ-21.</title>
        <authorList>
            <person name="Yamamura H."/>
            <person name="Hayashi T."/>
            <person name="Hamada M."/>
            <person name="Serisawa Y."/>
            <person name="Matsuyama K."/>
            <person name="Nakagawa Y."/>
            <person name="Otoguro M."/>
            <person name="Yanagida F."/>
            <person name="Hayakawa M."/>
        </authorList>
    </citation>
    <scope>NUCLEOTIDE SEQUENCE [LARGE SCALE GENOMIC DNA]</scope>
    <source>
        <strain evidence="3 4">NBRC12680</strain>
    </source>
</reference>
<dbReference type="RefSeq" id="WP_130779772.1">
    <property type="nucleotide sequence ID" value="NZ_BIMR01000012.1"/>
</dbReference>
<dbReference type="PROSITE" id="PS01047">
    <property type="entry name" value="HMA_1"/>
    <property type="match status" value="1"/>
</dbReference>
<dbReference type="Gene3D" id="3.30.70.100">
    <property type="match status" value="1"/>
</dbReference>
<gene>
    <name evidence="3" type="ORF">CBZ_02070</name>
</gene>
<dbReference type="GO" id="GO:0046872">
    <property type="term" value="F:metal ion binding"/>
    <property type="evidence" value="ECO:0007669"/>
    <property type="project" value="UniProtKB-KW"/>
</dbReference>
<dbReference type="InterPro" id="IPR006121">
    <property type="entry name" value="HMA_dom"/>
</dbReference>
<protein>
    <submittedName>
        <fullName evidence="3">Metal-binding protein</fullName>
    </submittedName>
</protein>
<organism evidence="3 4">
    <name type="scientific">Cellulomonas biazotea</name>
    <dbReference type="NCBI Taxonomy" id="1709"/>
    <lineage>
        <taxon>Bacteria</taxon>
        <taxon>Bacillati</taxon>
        <taxon>Actinomycetota</taxon>
        <taxon>Actinomycetes</taxon>
        <taxon>Micrococcales</taxon>
        <taxon>Cellulomonadaceae</taxon>
        <taxon>Cellulomonas</taxon>
    </lineage>
</organism>
<comment type="caution">
    <text evidence="3">The sequence shown here is derived from an EMBL/GenBank/DDBJ whole genome shotgun (WGS) entry which is preliminary data.</text>
</comment>
<evidence type="ECO:0000256" key="1">
    <source>
        <dbReference type="ARBA" id="ARBA00022723"/>
    </source>
</evidence>
<dbReference type="Pfam" id="PF00403">
    <property type="entry name" value="HMA"/>
    <property type="match status" value="1"/>
</dbReference>
<dbReference type="OrthoDB" id="9813965at2"/>
<proteinExistence type="predicted"/>
<dbReference type="InterPro" id="IPR036163">
    <property type="entry name" value="HMA_dom_sf"/>
</dbReference>
<dbReference type="InterPro" id="IPR017969">
    <property type="entry name" value="Heavy-metal-associated_CS"/>
</dbReference>
<accession>A0A402DM09</accession>
<evidence type="ECO:0000313" key="3">
    <source>
        <dbReference type="EMBL" id="GCE75151.1"/>
    </source>
</evidence>
<dbReference type="EMBL" id="BIMR01000012">
    <property type="protein sequence ID" value="GCE75151.1"/>
    <property type="molecule type" value="Genomic_DNA"/>
</dbReference>
<dbReference type="PROSITE" id="PS50846">
    <property type="entry name" value="HMA_2"/>
    <property type="match status" value="1"/>
</dbReference>
<keyword evidence="1" id="KW-0479">Metal-binding</keyword>
<name>A0A402DM09_9CELL</name>